<dbReference type="AlphaFoldDB" id="Q5QW72"/>
<dbReference type="GeneID" id="41335456"/>
<dbReference type="KEGG" id="ilo:IL0309"/>
<protein>
    <submittedName>
        <fullName evidence="1">Uncharacterized conserved secreted protein</fullName>
    </submittedName>
</protein>
<accession>Q5QW72</accession>
<gene>
    <name evidence="1" type="ordered locus">IL0309</name>
</gene>
<evidence type="ECO:0000313" key="1">
    <source>
        <dbReference type="EMBL" id="AAV81152.1"/>
    </source>
</evidence>
<organism evidence="1 2">
    <name type="scientific">Idiomarina loihiensis (strain ATCC BAA-735 / DSM 15497 / L2-TR)</name>
    <dbReference type="NCBI Taxonomy" id="283942"/>
    <lineage>
        <taxon>Bacteria</taxon>
        <taxon>Pseudomonadati</taxon>
        <taxon>Pseudomonadota</taxon>
        <taxon>Gammaproteobacteria</taxon>
        <taxon>Alteromonadales</taxon>
        <taxon>Idiomarinaceae</taxon>
        <taxon>Idiomarina</taxon>
    </lineage>
</organism>
<dbReference type="RefSeq" id="WP_011233571.1">
    <property type="nucleotide sequence ID" value="NC_006512.1"/>
</dbReference>
<dbReference type="STRING" id="283942.IL0309"/>
<dbReference type="eggNOG" id="ENOG503300W">
    <property type="taxonomic scope" value="Bacteria"/>
</dbReference>
<name>Q5QW72_IDILO</name>
<proteinExistence type="predicted"/>
<dbReference type="Proteomes" id="UP000001171">
    <property type="component" value="Chromosome"/>
</dbReference>
<dbReference type="OrthoDB" id="6331738at2"/>
<dbReference type="EMBL" id="AE017340">
    <property type="protein sequence ID" value="AAV81152.1"/>
    <property type="molecule type" value="Genomic_DNA"/>
</dbReference>
<keyword evidence="2" id="KW-1185">Reference proteome</keyword>
<sequence length="110" mass="12467">MFKRLQRQSHQVGDTQILVSYDRLTSRFQISNGNTVVYSRSLLLLPFIRSSIVISNSTYSLKVISFVLWRAKLEQGGKVVISELLRPRRAKSIASIAYGAVMSVLRFFVG</sequence>
<dbReference type="HOGENOM" id="CLU_166182_0_0_6"/>
<reference evidence="1 2" key="1">
    <citation type="journal article" date="2004" name="Proc. Natl. Acad. Sci. U.S.A.">
        <title>Genome sequence of the deep-sea gamma-proteobacterium Idiomarina loihiensis reveals amino acid fermentation as a source of carbon and energy.</title>
        <authorList>
            <person name="Hou S."/>
            <person name="Saw J.H."/>
            <person name="Lee K.S."/>
            <person name="Freitas T.A."/>
            <person name="Belisle C."/>
            <person name="Kawarabayasi Y."/>
            <person name="Donachie S.P."/>
            <person name="Pikina A."/>
            <person name="Galperin M.Y."/>
            <person name="Koonin E.V."/>
            <person name="Makarova K.S."/>
            <person name="Omelchenko M.V."/>
            <person name="Sorokin A."/>
            <person name="Wolf Y.I."/>
            <person name="Li Q.X."/>
            <person name="Keum Y.S."/>
            <person name="Campbell S."/>
            <person name="Denery J."/>
            <person name="Aizawa S."/>
            <person name="Shibata S."/>
            <person name="Malahoff A."/>
            <person name="Alam M."/>
        </authorList>
    </citation>
    <scope>NUCLEOTIDE SEQUENCE [LARGE SCALE GENOMIC DNA]</scope>
    <source>
        <strain evidence="2">ATCC BAA-735 / DSM 15497 / L2-TR</strain>
    </source>
</reference>
<evidence type="ECO:0000313" key="2">
    <source>
        <dbReference type="Proteomes" id="UP000001171"/>
    </source>
</evidence>